<evidence type="ECO:0000256" key="9">
    <source>
        <dbReference type="ARBA" id="ARBA00022908"/>
    </source>
</evidence>
<comment type="catalytic activity">
    <reaction evidence="14">
        <text>DNA(n) + a 2'-deoxyribonucleoside 5'-triphosphate = DNA(n+1) + diphosphate</text>
        <dbReference type="Rhea" id="RHEA:22508"/>
        <dbReference type="Rhea" id="RHEA-COMP:17339"/>
        <dbReference type="Rhea" id="RHEA-COMP:17340"/>
        <dbReference type="ChEBI" id="CHEBI:33019"/>
        <dbReference type="ChEBI" id="CHEBI:61560"/>
        <dbReference type="ChEBI" id="CHEBI:173112"/>
        <dbReference type="EC" id="2.7.7.7"/>
    </reaction>
</comment>
<evidence type="ECO:0000256" key="12">
    <source>
        <dbReference type="ARBA" id="ARBA00023172"/>
    </source>
</evidence>
<evidence type="ECO:0000313" key="16">
    <source>
        <dbReference type="EMBL" id="MBW0497112.1"/>
    </source>
</evidence>
<keyword evidence="17" id="KW-1185">Reference proteome</keyword>
<dbReference type="Proteomes" id="UP000765509">
    <property type="component" value="Unassembled WGS sequence"/>
</dbReference>
<reference evidence="16" key="1">
    <citation type="submission" date="2021-03" db="EMBL/GenBank/DDBJ databases">
        <title>Draft genome sequence of rust myrtle Austropuccinia psidii MF-1, a brazilian biotype.</title>
        <authorList>
            <person name="Quecine M.C."/>
            <person name="Pachon D.M.R."/>
            <person name="Bonatelli M.L."/>
            <person name="Correr F.H."/>
            <person name="Franceschini L.M."/>
            <person name="Leite T.F."/>
            <person name="Margarido G.R.A."/>
            <person name="Almeida C.A."/>
            <person name="Ferrarezi J.A."/>
            <person name="Labate C.A."/>
        </authorList>
    </citation>
    <scope>NUCLEOTIDE SEQUENCE</scope>
    <source>
        <strain evidence="16">MF-1</strain>
    </source>
</reference>
<sequence>MQNSHTGKISKNQSIHWRTSIWTLHQHQVPEAQEQSLHTFPQLQGTCQNKQKRKILNITSDGRGEFVNNNFKRLAEESGINNIVSPPYKPQNNGIAERGNWAFIKKTCCLLLQSKLLPHFWEEAATTATMLCNLVKQQEKKPYQLWNSQVPLIYKLQLFGCRAWVQIPEANRNGKFDPVAWEGIFLDDHWNICADTFDLSSDSATKGDVFHDALEELPARQIRLIGSRHPTLICSEIRTDKILRFSRREHKTDLLKGSPAPTSFKKAIEGNDKGKWTLAINKELDNRKRLGVWSIEDKKSNDYPITTAWVLKVKKDHNNTFIKHKV</sequence>
<evidence type="ECO:0000256" key="14">
    <source>
        <dbReference type="ARBA" id="ARBA00049244"/>
    </source>
</evidence>
<keyword evidence="2" id="KW-0548">Nucleotidyltransferase</keyword>
<evidence type="ECO:0000256" key="3">
    <source>
        <dbReference type="ARBA" id="ARBA00022722"/>
    </source>
</evidence>
<protein>
    <recommendedName>
        <fullName evidence="15">Integrase catalytic domain-containing protein</fullName>
    </recommendedName>
</protein>
<dbReference type="GO" id="GO:0004519">
    <property type="term" value="F:endonuclease activity"/>
    <property type="evidence" value="ECO:0007669"/>
    <property type="project" value="UniProtKB-KW"/>
</dbReference>
<keyword evidence="8" id="KW-0694">RNA-binding</keyword>
<evidence type="ECO:0000256" key="10">
    <source>
        <dbReference type="ARBA" id="ARBA00022918"/>
    </source>
</evidence>
<dbReference type="GO" id="GO:0003887">
    <property type="term" value="F:DNA-directed DNA polymerase activity"/>
    <property type="evidence" value="ECO:0007669"/>
    <property type="project" value="UniProtKB-KW"/>
</dbReference>
<evidence type="ECO:0000256" key="4">
    <source>
        <dbReference type="ARBA" id="ARBA00022723"/>
    </source>
</evidence>
<evidence type="ECO:0000256" key="11">
    <source>
        <dbReference type="ARBA" id="ARBA00022932"/>
    </source>
</evidence>
<evidence type="ECO:0000313" key="17">
    <source>
        <dbReference type="Proteomes" id="UP000765509"/>
    </source>
</evidence>
<organism evidence="16 17">
    <name type="scientific">Austropuccinia psidii MF-1</name>
    <dbReference type="NCBI Taxonomy" id="1389203"/>
    <lineage>
        <taxon>Eukaryota</taxon>
        <taxon>Fungi</taxon>
        <taxon>Dikarya</taxon>
        <taxon>Basidiomycota</taxon>
        <taxon>Pucciniomycotina</taxon>
        <taxon>Pucciniomycetes</taxon>
        <taxon>Pucciniales</taxon>
        <taxon>Sphaerophragmiaceae</taxon>
        <taxon>Austropuccinia</taxon>
    </lineage>
</organism>
<dbReference type="GO" id="GO:0003964">
    <property type="term" value="F:RNA-directed DNA polymerase activity"/>
    <property type="evidence" value="ECO:0007669"/>
    <property type="project" value="UniProtKB-KW"/>
</dbReference>
<evidence type="ECO:0000256" key="1">
    <source>
        <dbReference type="ARBA" id="ARBA00022578"/>
    </source>
</evidence>
<evidence type="ECO:0000256" key="2">
    <source>
        <dbReference type="ARBA" id="ARBA00022695"/>
    </source>
</evidence>
<dbReference type="InterPro" id="IPR039537">
    <property type="entry name" value="Retrotran_Ty1/copia-like"/>
</dbReference>
<keyword evidence="10" id="KW-0695">RNA-directed DNA polymerase</keyword>
<evidence type="ECO:0000256" key="13">
    <source>
        <dbReference type="ARBA" id="ARBA00048173"/>
    </source>
</evidence>
<dbReference type="SUPFAM" id="SSF53098">
    <property type="entry name" value="Ribonuclease H-like"/>
    <property type="match status" value="1"/>
</dbReference>
<name>A0A9Q3HAA7_9BASI</name>
<dbReference type="PROSITE" id="PS50994">
    <property type="entry name" value="INTEGRASE"/>
    <property type="match status" value="1"/>
</dbReference>
<keyword evidence="11" id="KW-0239">DNA-directed DNA polymerase</keyword>
<dbReference type="GO" id="GO:0032196">
    <property type="term" value="P:transposition"/>
    <property type="evidence" value="ECO:0007669"/>
    <property type="project" value="UniProtKB-KW"/>
</dbReference>
<dbReference type="GO" id="GO:0015074">
    <property type="term" value="P:DNA integration"/>
    <property type="evidence" value="ECO:0007669"/>
    <property type="project" value="UniProtKB-KW"/>
</dbReference>
<evidence type="ECO:0000256" key="7">
    <source>
        <dbReference type="ARBA" id="ARBA00022842"/>
    </source>
</evidence>
<keyword evidence="6" id="KW-0378">Hydrolase</keyword>
<keyword evidence="5" id="KW-0255">Endonuclease</keyword>
<comment type="caution">
    <text evidence="16">The sequence shown here is derived from an EMBL/GenBank/DDBJ whole genome shotgun (WGS) entry which is preliminary data.</text>
</comment>
<keyword evidence="12" id="KW-0233">DNA recombination</keyword>
<dbReference type="InterPro" id="IPR001584">
    <property type="entry name" value="Integrase_cat-core"/>
</dbReference>
<dbReference type="PANTHER" id="PTHR42648:SF11">
    <property type="entry name" value="TRANSPOSON TY4-P GAG-POL POLYPROTEIN"/>
    <property type="match status" value="1"/>
</dbReference>
<dbReference type="PANTHER" id="PTHR42648">
    <property type="entry name" value="TRANSPOSASE, PUTATIVE-RELATED"/>
    <property type="match status" value="1"/>
</dbReference>
<evidence type="ECO:0000256" key="5">
    <source>
        <dbReference type="ARBA" id="ARBA00022759"/>
    </source>
</evidence>
<dbReference type="AlphaFoldDB" id="A0A9Q3HAA7"/>
<keyword evidence="9" id="KW-0229">DNA integration</keyword>
<dbReference type="OrthoDB" id="3243429at2759"/>
<dbReference type="GO" id="GO:0016787">
    <property type="term" value="F:hydrolase activity"/>
    <property type="evidence" value="ECO:0007669"/>
    <property type="project" value="UniProtKB-KW"/>
</dbReference>
<keyword evidence="1" id="KW-0815">Transposition</keyword>
<proteinExistence type="predicted"/>
<keyword evidence="11" id="KW-0808">Transferase</keyword>
<dbReference type="GO" id="GO:0005634">
    <property type="term" value="C:nucleus"/>
    <property type="evidence" value="ECO:0007669"/>
    <property type="project" value="UniProtKB-ARBA"/>
</dbReference>
<accession>A0A9Q3HAA7</accession>
<evidence type="ECO:0000259" key="15">
    <source>
        <dbReference type="PROSITE" id="PS50994"/>
    </source>
</evidence>
<dbReference type="InterPro" id="IPR012337">
    <property type="entry name" value="RNaseH-like_sf"/>
</dbReference>
<keyword evidence="4" id="KW-0479">Metal-binding</keyword>
<feature type="domain" description="Integrase catalytic" evidence="15">
    <location>
        <begin position="58"/>
        <end position="150"/>
    </location>
</feature>
<dbReference type="GO" id="GO:0046872">
    <property type="term" value="F:metal ion binding"/>
    <property type="evidence" value="ECO:0007669"/>
    <property type="project" value="UniProtKB-KW"/>
</dbReference>
<dbReference type="EMBL" id="AVOT02014002">
    <property type="protein sequence ID" value="MBW0497112.1"/>
    <property type="molecule type" value="Genomic_DNA"/>
</dbReference>
<evidence type="ECO:0000256" key="6">
    <source>
        <dbReference type="ARBA" id="ARBA00022801"/>
    </source>
</evidence>
<gene>
    <name evidence="16" type="ORF">O181_036827</name>
</gene>
<dbReference type="Gene3D" id="3.30.420.10">
    <property type="entry name" value="Ribonuclease H-like superfamily/Ribonuclease H"/>
    <property type="match status" value="1"/>
</dbReference>
<dbReference type="GO" id="GO:0006310">
    <property type="term" value="P:DNA recombination"/>
    <property type="evidence" value="ECO:0007669"/>
    <property type="project" value="UniProtKB-KW"/>
</dbReference>
<evidence type="ECO:0000256" key="8">
    <source>
        <dbReference type="ARBA" id="ARBA00022884"/>
    </source>
</evidence>
<comment type="catalytic activity">
    <reaction evidence="13">
        <text>DNA(n) + a 2'-deoxyribonucleoside 5'-triphosphate = DNA(n+1) + diphosphate</text>
        <dbReference type="Rhea" id="RHEA:22508"/>
        <dbReference type="Rhea" id="RHEA-COMP:17339"/>
        <dbReference type="Rhea" id="RHEA-COMP:17340"/>
        <dbReference type="ChEBI" id="CHEBI:33019"/>
        <dbReference type="ChEBI" id="CHEBI:61560"/>
        <dbReference type="ChEBI" id="CHEBI:173112"/>
        <dbReference type="EC" id="2.7.7.49"/>
    </reaction>
</comment>
<keyword evidence="3" id="KW-0540">Nuclease</keyword>
<dbReference type="InterPro" id="IPR036397">
    <property type="entry name" value="RNaseH_sf"/>
</dbReference>
<dbReference type="GO" id="GO:0003723">
    <property type="term" value="F:RNA binding"/>
    <property type="evidence" value="ECO:0007669"/>
    <property type="project" value="UniProtKB-KW"/>
</dbReference>
<keyword evidence="7" id="KW-0460">Magnesium</keyword>